<accession>A0A7I9V378</accession>
<proteinExistence type="predicted"/>
<dbReference type="AlphaFoldDB" id="A0A7I9V378"/>
<evidence type="ECO:0000313" key="5">
    <source>
        <dbReference type="Proteomes" id="UP000444960"/>
    </source>
</evidence>
<evidence type="ECO:0000256" key="2">
    <source>
        <dbReference type="ARBA" id="ARBA00023136"/>
    </source>
</evidence>
<comment type="caution">
    <text evidence="4">The sequence shown here is derived from an EMBL/GenBank/DDBJ whole genome shotgun (WGS) entry which is preliminary data.</text>
</comment>
<dbReference type="PANTHER" id="PTHR37042:SF4">
    <property type="entry name" value="OUTER MEMBRANE PROTEIN RV1973"/>
    <property type="match status" value="1"/>
</dbReference>
<dbReference type="GO" id="GO:0016020">
    <property type="term" value="C:membrane"/>
    <property type="evidence" value="ECO:0007669"/>
    <property type="project" value="UniProtKB-SubCell"/>
</dbReference>
<evidence type="ECO:0008006" key="6">
    <source>
        <dbReference type="Google" id="ProtNLM"/>
    </source>
</evidence>
<organism evidence="4 5">
    <name type="scientific">Gordonia spumicola</name>
    <dbReference type="NCBI Taxonomy" id="589161"/>
    <lineage>
        <taxon>Bacteria</taxon>
        <taxon>Bacillati</taxon>
        <taxon>Actinomycetota</taxon>
        <taxon>Actinomycetes</taxon>
        <taxon>Mycobacteriales</taxon>
        <taxon>Gordoniaceae</taxon>
        <taxon>Gordonia</taxon>
    </lineage>
</organism>
<sequence>MIGWSDRPTGERRRLSVWLALIAAGLTVAVVVGTLSVRARVEPVPPDGEVAAAAASAVSALMTFAPADTTRRRDEVAAHLTGVLAADYALRGPDVVFTSAVESDVTMTVDVTDAAAVTRSDRSARVMVFADQTIVVGAHADTPSHTGVARWAWMRRVDGRWLLAKLEPVTPQ</sequence>
<dbReference type="RefSeq" id="WP_161893814.1">
    <property type="nucleotide sequence ID" value="NZ_BJOV01000001.1"/>
</dbReference>
<keyword evidence="5" id="KW-1185">Reference proteome</keyword>
<dbReference type="OrthoDB" id="4374550at2"/>
<evidence type="ECO:0000256" key="1">
    <source>
        <dbReference type="ARBA" id="ARBA00004370"/>
    </source>
</evidence>
<keyword evidence="2 3" id="KW-0472">Membrane</keyword>
<reference evidence="5" key="1">
    <citation type="submission" date="2019-06" db="EMBL/GenBank/DDBJ databases">
        <title>Gordonia isolated from sludge of a wastewater treatment plant.</title>
        <authorList>
            <person name="Tamura T."/>
            <person name="Aoyama K."/>
            <person name="Kang Y."/>
            <person name="Saito S."/>
            <person name="Akiyama N."/>
            <person name="Yazawa K."/>
            <person name="Gonoi T."/>
            <person name="Mikami Y."/>
        </authorList>
    </citation>
    <scope>NUCLEOTIDE SEQUENCE [LARGE SCALE GENOMIC DNA]</scope>
    <source>
        <strain evidence="5">NBRC 107696</strain>
    </source>
</reference>
<protein>
    <recommendedName>
        <fullName evidence="6">Mce-associated membrane protein</fullName>
    </recommendedName>
</protein>
<dbReference type="Proteomes" id="UP000444960">
    <property type="component" value="Unassembled WGS sequence"/>
</dbReference>
<keyword evidence="3" id="KW-1133">Transmembrane helix</keyword>
<feature type="transmembrane region" description="Helical" evidence="3">
    <location>
        <begin position="15"/>
        <end position="38"/>
    </location>
</feature>
<comment type="subcellular location">
    <subcellularLocation>
        <location evidence="1">Membrane</location>
    </subcellularLocation>
</comment>
<gene>
    <name evidence="4" type="ORF">nbrc107696_03120</name>
</gene>
<dbReference type="EMBL" id="BJOV01000001">
    <property type="protein sequence ID" value="GED99865.1"/>
    <property type="molecule type" value="Genomic_DNA"/>
</dbReference>
<keyword evidence="3" id="KW-0812">Transmembrane</keyword>
<name>A0A7I9V378_9ACTN</name>
<evidence type="ECO:0000313" key="4">
    <source>
        <dbReference type="EMBL" id="GED99865.1"/>
    </source>
</evidence>
<dbReference type="PANTHER" id="PTHR37042">
    <property type="entry name" value="OUTER MEMBRANE PROTEIN RV1973"/>
    <property type="match status" value="1"/>
</dbReference>
<evidence type="ECO:0000256" key="3">
    <source>
        <dbReference type="SAM" id="Phobius"/>
    </source>
</evidence>